<sequence length="447" mass="49927">MRLLVVSLVICLCVIVQGQPKRVAIIGAGVIGTSTALAFKERDPTVDVTIFFDRDFNETTSWGPAGLFRLDNGKYRKWGHLSYQRFSQIFKEVGGVSGVQRVSGYILSKNITNLISQQINYGDYAFDFHFLRAHELEQFPYAADEIYGIHYTSFTTEGRAYVPWMYQILKKKYNTKFVKQQIKTVNELADKYDVVVNCAGLNGGIVANDGDASNVYPIRGVILEIDAPWQKNFVYLDFATFTFPTINTVFMGTVKQDGRADLEITQEDIDGIRARYAQIQPAMNNVKIKSMWSGLRPGRDQIRLEMVQSEKSKAKIIHNYGHAGNGFTRRCDGGAVAAKCCLISAQYLTCFRHNGAIKSPNTAIWRALSPYQANNALKLFWNVLIFKGVFSPNSVATDVGALEGGYKHTPSGKPLQAPDIALHQVFEECCYKGCDEVSACGKHNGWP</sequence>
<keyword evidence="4" id="KW-0274">FAD</keyword>
<dbReference type="SUPFAM" id="SSF54373">
    <property type="entry name" value="FAD-linked reductases, C-terminal domain"/>
    <property type="match status" value="1"/>
</dbReference>
<dbReference type="PANTHER" id="PTHR11530">
    <property type="entry name" value="D-AMINO ACID OXIDASE"/>
    <property type="match status" value="1"/>
</dbReference>
<dbReference type="GO" id="GO:0019478">
    <property type="term" value="P:D-amino acid catabolic process"/>
    <property type="evidence" value="ECO:0007669"/>
    <property type="project" value="TreeGrafter"/>
</dbReference>
<reference evidence="8" key="1">
    <citation type="submission" date="2023-06" db="EMBL/GenBank/DDBJ databases">
        <title>Genomic analysis of the entomopathogenic nematode Steinernema hermaphroditum.</title>
        <authorList>
            <person name="Schwarz E.M."/>
            <person name="Heppert J.K."/>
            <person name="Baniya A."/>
            <person name="Schwartz H.T."/>
            <person name="Tan C.-H."/>
            <person name="Antoshechkin I."/>
            <person name="Sternberg P.W."/>
            <person name="Goodrich-Blair H."/>
            <person name="Dillman A.R."/>
        </authorList>
    </citation>
    <scope>NUCLEOTIDE SEQUENCE</scope>
    <source>
        <strain evidence="8">PS9179</strain>
        <tissue evidence="8">Whole animal</tissue>
    </source>
</reference>
<dbReference type="Proteomes" id="UP001175271">
    <property type="component" value="Unassembled WGS sequence"/>
</dbReference>
<dbReference type="AlphaFoldDB" id="A0AA39IFM9"/>
<accession>A0AA39IFM9</accession>
<comment type="cofactor">
    <cofactor evidence="1">
        <name>FAD</name>
        <dbReference type="ChEBI" id="CHEBI:57692"/>
    </cofactor>
</comment>
<dbReference type="PANTHER" id="PTHR11530:SF6">
    <property type="entry name" value="D-ASPARTATE OXIDASE 3"/>
    <property type="match status" value="1"/>
</dbReference>
<evidence type="ECO:0000256" key="2">
    <source>
        <dbReference type="ARBA" id="ARBA00006730"/>
    </source>
</evidence>
<dbReference type="Gene3D" id="3.40.50.720">
    <property type="entry name" value="NAD(P)-binding Rossmann-like Domain"/>
    <property type="match status" value="1"/>
</dbReference>
<dbReference type="EMBL" id="JAUCMV010000001">
    <property type="protein sequence ID" value="KAK0422217.1"/>
    <property type="molecule type" value="Genomic_DNA"/>
</dbReference>
<dbReference type="SUPFAM" id="SSF51971">
    <property type="entry name" value="Nucleotide-binding domain"/>
    <property type="match status" value="1"/>
</dbReference>
<organism evidence="8 9">
    <name type="scientific">Steinernema hermaphroditum</name>
    <dbReference type="NCBI Taxonomy" id="289476"/>
    <lineage>
        <taxon>Eukaryota</taxon>
        <taxon>Metazoa</taxon>
        <taxon>Ecdysozoa</taxon>
        <taxon>Nematoda</taxon>
        <taxon>Chromadorea</taxon>
        <taxon>Rhabditida</taxon>
        <taxon>Tylenchina</taxon>
        <taxon>Panagrolaimomorpha</taxon>
        <taxon>Strongyloidoidea</taxon>
        <taxon>Steinernematidae</taxon>
        <taxon>Steinernema</taxon>
    </lineage>
</organism>
<name>A0AA39IFM9_9BILA</name>
<comment type="caution">
    <text evidence="8">The sequence shown here is derived from an EMBL/GenBank/DDBJ whole genome shotgun (WGS) entry which is preliminary data.</text>
</comment>
<feature type="signal peptide" evidence="6">
    <location>
        <begin position="1"/>
        <end position="18"/>
    </location>
</feature>
<keyword evidence="3" id="KW-0285">Flavoprotein</keyword>
<evidence type="ECO:0000313" key="8">
    <source>
        <dbReference type="EMBL" id="KAK0422217.1"/>
    </source>
</evidence>
<proteinExistence type="inferred from homology"/>
<keyword evidence="5" id="KW-0560">Oxidoreductase</keyword>
<dbReference type="GO" id="GO:0071949">
    <property type="term" value="F:FAD binding"/>
    <property type="evidence" value="ECO:0007669"/>
    <property type="project" value="InterPro"/>
</dbReference>
<keyword evidence="6" id="KW-0732">Signal</keyword>
<evidence type="ECO:0000313" key="9">
    <source>
        <dbReference type="Proteomes" id="UP001175271"/>
    </source>
</evidence>
<gene>
    <name evidence="8" type="ORF">QR680_007437</name>
</gene>
<dbReference type="Pfam" id="PF01266">
    <property type="entry name" value="DAO"/>
    <property type="match status" value="1"/>
</dbReference>
<evidence type="ECO:0000256" key="4">
    <source>
        <dbReference type="ARBA" id="ARBA00022827"/>
    </source>
</evidence>
<protein>
    <recommendedName>
        <fullName evidence="7">FAD dependent oxidoreductase domain-containing protein</fullName>
    </recommendedName>
</protein>
<keyword evidence="9" id="KW-1185">Reference proteome</keyword>
<evidence type="ECO:0000256" key="5">
    <source>
        <dbReference type="ARBA" id="ARBA00023002"/>
    </source>
</evidence>
<comment type="similarity">
    <text evidence="2">Belongs to the DAMOX/DASOX family.</text>
</comment>
<evidence type="ECO:0000256" key="1">
    <source>
        <dbReference type="ARBA" id="ARBA00001974"/>
    </source>
</evidence>
<evidence type="ECO:0000256" key="6">
    <source>
        <dbReference type="SAM" id="SignalP"/>
    </source>
</evidence>
<feature type="domain" description="FAD dependent oxidoreductase" evidence="7">
    <location>
        <begin position="22"/>
        <end position="328"/>
    </location>
</feature>
<dbReference type="Gene3D" id="3.30.9.10">
    <property type="entry name" value="D-Amino Acid Oxidase, subunit A, domain 2"/>
    <property type="match status" value="1"/>
</dbReference>
<dbReference type="InterPro" id="IPR006076">
    <property type="entry name" value="FAD-dep_OxRdtase"/>
</dbReference>
<dbReference type="InterPro" id="IPR023209">
    <property type="entry name" value="DAO"/>
</dbReference>
<feature type="chain" id="PRO_5041388363" description="FAD dependent oxidoreductase domain-containing protein" evidence="6">
    <location>
        <begin position="19"/>
        <end position="447"/>
    </location>
</feature>
<dbReference type="GO" id="GO:0005737">
    <property type="term" value="C:cytoplasm"/>
    <property type="evidence" value="ECO:0007669"/>
    <property type="project" value="TreeGrafter"/>
</dbReference>
<evidence type="ECO:0000259" key="7">
    <source>
        <dbReference type="Pfam" id="PF01266"/>
    </source>
</evidence>
<evidence type="ECO:0000256" key="3">
    <source>
        <dbReference type="ARBA" id="ARBA00022630"/>
    </source>
</evidence>
<dbReference type="GO" id="GO:0003884">
    <property type="term" value="F:D-amino-acid oxidase activity"/>
    <property type="evidence" value="ECO:0007669"/>
    <property type="project" value="InterPro"/>
</dbReference>